<dbReference type="InterPro" id="IPR036388">
    <property type="entry name" value="WH-like_DNA-bd_sf"/>
</dbReference>
<keyword evidence="8" id="KW-1185">Reference proteome</keyword>
<evidence type="ECO:0000256" key="2">
    <source>
        <dbReference type="ARBA" id="ARBA00023125"/>
    </source>
</evidence>
<evidence type="ECO:0000313" key="7">
    <source>
        <dbReference type="EMBL" id="KAL3787799.1"/>
    </source>
</evidence>
<dbReference type="Proteomes" id="UP001530400">
    <property type="component" value="Unassembled WGS sequence"/>
</dbReference>
<protein>
    <recommendedName>
        <fullName evidence="6">HSF-type DNA-binding domain-containing protein</fullName>
    </recommendedName>
</protein>
<feature type="compositionally biased region" description="Polar residues" evidence="5">
    <location>
        <begin position="360"/>
        <end position="369"/>
    </location>
</feature>
<evidence type="ECO:0000256" key="5">
    <source>
        <dbReference type="SAM" id="MobiDB-lite"/>
    </source>
</evidence>
<name>A0ABD3PJH3_9STRA</name>
<feature type="domain" description="HSF-type DNA-binding" evidence="6">
    <location>
        <begin position="34"/>
        <end position="188"/>
    </location>
</feature>
<proteinExistence type="inferred from homology"/>
<gene>
    <name evidence="7" type="ORF">ACHAWO_004586</name>
</gene>
<comment type="similarity">
    <text evidence="4">Belongs to the HSF family.</text>
</comment>
<dbReference type="SMART" id="SM00415">
    <property type="entry name" value="HSF"/>
    <property type="match status" value="1"/>
</dbReference>
<dbReference type="PANTHER" id="PTHR10015:SF206">
    <property type="entry name" value="HSF-TYPE DNA-BINDING DOMAIN-CONTAINING PROTEIN"/>
    <property type="match status" value="1"/>
</dbReference>
<evidence type="ECO:0000313" key="8">
    <source>
        <dbReference type="Proteomes" id="UP001530400"/>
    </source>
</evidence>
<dbReference type="GO" id="GO:0003677">
    <property type="term" value="F:DNA binding"/>
    <property type="evidence" value="ECO:0007669"/>
    <property type="project" value="UniProtKB-KW"/>
</dbReference>
<dbReference type="InterPro" id="IPR036390">
    <property type="entry name" value="WH_DNA-bd_sf"/>
</dbReference>
<sequence>MELSKISVSPMPTPITEIETKDDQGAALAQFSPAQQLFFRQLQNMLMQESANSNGCVKWLSDSKGFTITDKDVFSENILRRYFGEAKYASFTRRLKRWGFQRITKGQDSGAYYHDAFHRGMSFEDFEDDIGSMSPSESSQILPPKKSMAWSPTPCSNEKARANTIDSLRNQNTDVNFMPEIMREINRSKRCERNEYDAPAAKRTKLGNGYFYGESSAACAPRNYAFSSLEQRRQEVPQDHLEYLYRLKMRVYQENQGSFNMDHAQSRSNLSNVSTDILKREIELRRMQQRLACQNNTNQMHHQSHYNGFNMFNGSRVSPSMNYSNDFYNRSDEQYAAARTLGALKGPRDTSTVRSMHQNNWSQMNSFNGNAGRKEKPQGYNNFSFDSGNKVPIPGIMEEMEPRKNPFNRAA</sequence>
<comment type="caution">
    <text evidence="7">The sequence shown here is derived from an EMBL/GenBank/DDBJ whole genome shotgun (WGS) entry which is preliminary data.</text>
</comment>
<dbReference type="AlphaFoldDB" id="A0ABD3PJH3"/>
<reference evidence="7 8" key="1">
    <citation type="submission" date="2024-10" db="EMBL/GenBank/DDBJ databases">
        <title>Updated reference genomes for cyclostephanoid diatoms.</title>
        <authorList>
            <person name="Roberts W.R."/>
            <person name="Alverson A.J."/>
        </authorList>
    </citation>
    <scope>NUCLEOTIDE SEQUENCE [LARGE SCALE GENOMIC DNA]</scope>
    <source>
        <strain evidence="7 8">AJA010-31</strain>
    </source>
</reference>
<evidence type="ECO:0000259" key="6">
    <source>
        <dbReference type="SMART" id="SM00415"/>
    </source>
</evidence>
<feature type="region of interest" description="Disordered" evidence="5">
    <location>
        <begin position="133"/>
        <end position="156"/>
    </location>
</feature>
<dbReference type="Gene3D" id="1.10.10.10">
    <property type="entry name" value="Winged helix-like DNA-binding domain superfamily/Winged helix DNA-binding domain"/>
    <property type="match status" value="1"/>
</dbReference>
<evidence type="ECO:0000256" key="1">
    <source>
        <dbReference type="ARBA" id="ARBA00004123"/>
    </source>
</evidence>
<comment type="subcellular location">
    <subcellularLocation>
        <location evidence="1">Nucleus</location>
    </subcellularLocation>
</comment>
<dbReference type="Pfam" id="PF00447">
    <property type="entry name" value="HSF_DNA-bind"/>
    <property type="match status" value="1"/>
</dbReference>
<evidence type="ECO:0000256" key="4">
    <source>
        <dbReference type="RuleBase" id="RU004020"/>
    </source>
</evidence>
<organism evidence="7 8">
    <name type="scientific">Cyclotella atomus</name>
    <dbReference type="NCBI Taxonomy" id="382360"/>
    <lineage>
        <taxon>Eukaryota</taxon>
        <taxon>Sar</taxon>
        <taxon>Stramenopiles</taxon>
        <taxon>Ochrophyta</taxon>
        <taxon>Bacillariophyta</taxon>
        <taxon>Coscinodiscophyceae</taxon>
        <taxon>Thalassiosirophycidae</taxon>
        <taxon>Stephanodiscales</taxon>
        <taxon>Stephanodiscaceae</taxon>
        <taxon>Cyclotella</taxon>
    </lineage>
</organism>
<dbReference type="GO" id="GO:0005634">
    <property type="term" value="C:nucleus"/>
    <property type="evidence" value="ECO:0007669"/>
    <property type="project" value="UniProtKB-SubCell"/>
</dbReference>
<feature type="region of interest" description="Disordered" evidence="5">
    <location>
        <begin position="360"/>
        <end position="387"/>
    </location>
</feature>
<evidence type="ECO:0000256" key="3">
    <source>
        <dbReference type="ARBA" id="ARBA00023242"/>
    </source>
</evidence>
<keyword evidence="3" id="KW-0539">Nucleus</keyword>
<keyword evidence="2" id="KW-0238">DNA-binding</keyword>
<dbReference type="InterPro" id="IPR000232">
    <property type="entry name" value="HSF_DNA-bd"/>
</dbReference>
<dbReference type="PANTHER" id="PTHR10015">
    <property type="entry name" value="HEAT SHOCK TRANSCRIPTION FACTOR"/>
    <property type="match status" value="1"/>
</dbReference>
<accession>A0ABD3PJH3</accession>
<dbReference type="SUPFAM" id="SSF46785">
    <property type="entry name" value="Winged helix' DNA-binding domain"/>
    <property type="match status" value="1"/>
</dbReference>
<dbReference type="EMBL" id="JALLPJ020000596">
    <property type="protein sequence ID" value="KAL3787799.1"/>
    <property type="molecule type" value="Genomic_DNA"/>
</dbReference>